<dbReference type="CDD" id="cd12107">
    <property type="entry name" value="Hemerythrin"/>
    <property type="match status" value="1"/>
</dbReference>
<evidence type="ECO:0000259" key="4">
    <source>
        <dbReference type="Pfam" id="PF01814"/>
    </source>
</evidence>
<dbReference type="RefSeq" id="WP_224035921.1">
    <property type="nucleotide sequence ID" value="NZ_AP024849.1"/>
</dbReference>
<proteinExistence type="inferred from homology"/>
<sequence length="129" mass="15662">MLIWKDSYSIDMDLIDTQHKHLFDIGNQAYSLLKNGLKVDKYDEIIVIIEDLRSYTKYHFKCEEEYMLQVNYSGYEDQKKEHDAFIKKIDAIRLYDIDRNQQKYIEDLLGFIFNWILEHILQKDKLIMS</sequence>
<dbReference type="InterPro" id="IPR012312">
    <property type="entry name" value="Hemerythrin-like"/>
</dbReference>
<dbReference type="InterPro" id="IPR050669">
    <property type="entry name" value="Hemerythrin"/>
</dbReference>
<name>A0ABN6IPU3_9CLOT</name>
<keyword evidence="3" id="KW-0408">Iron</keyword>
<reference evidence="6" key="1">
    <citation type="submission" date="2021-07" db="EMBL/GenBank/DDBJ databases">
        <title>Complete genome sequencing of a Clostridium isolate.</title>
        <authorList>
            <person name="Ueki A."/>
            <person name="Tonouchi A."/>
        </authorList>
    </citation>
    <scope>NUCLEOTIDE SEQUENCE [LARGE SCALE GENOMIC DNA]</scope>
    <source>
        <strain evidence="6">C5S11</strain>
    </source>
</reference>
<evidence type="ECO:0000313" key="6">
    <source>
        <dbReference type="Proteomes" id="UP000824633"/>
    </source>
</evidence>
<dbReference type="NCBIfam" id="NF033749">
    <property type="entry name" value="bact_hemeryth"/>
    <property type="match status" value="1"/>
</dbReference>
<dbReference type="EMBL" id="AP024849">
    <property type="protein sequence ID" value="BCZ44220.1"/>
    <property type="molecule type" value="Genomic_DNA"/>
</dbReference>
<gene>
    <name evidence="5" type="ORF">psyc5s11_02870</name>
</gene>
<dbReference type="PANTHER" id="PTHR37164">
    <property type="entry name" value="BACTERIOHEMERYTHRIN"/>
    <property type="match status" value="1"/>
</dbReference>
<comment type="similarity">
    <text evidence="1">Belongs to the hemerythrin family.</text>
</comment>
<evidence type="ECO:0000313" key="5">
    <source>
        <dbReference type="EMBL" id="BCZ44220.1"/>
    </source>
</evidence>
<keyword evidence="6" id="KW-1185">Reference proteome</keyword>
<dbReference type="InterPro" id="IPR012827">
    <property type="entry name" value="Hemerythrin_metal-bd"/>
</dbReference>
<dbReference type="PANTHER" id="PTHR37164:SF1">
    <property type="entry name" value="BACTERIOHEMERYTHRIN"/>
    <property type="match status" value="1"/>
</dbReference>
<dbReference type="Proteomes" id="UP000824633">
    <property type="component" value="Chromosome"/>
</dbReference>
<evidence type="ECO:0000256" key="1">
    <source>
        <dbReference type="ARBA" id="ARBA00010587"/>
    </source>
</evidence>
<feature type="domain" description="Hemerythrin-like" evidence="4">
    <location>
        <begin position="13"/>
        <end position="127"/>
    </location>
</feature>
<protein>
    <submittedName>
        <fullName evidence="5">Bacteriohemerythrin</fullName>
    </submittedName>
</protein>
<dbReference type="NCBIfam" id="TIGR02481">
    <property type="entry name" value="hemeryth_dom"/>
    <property type="match status" value="1"/>
</dbReference>
<dbReference type="Gene3D" id="1.20.120.50">
    <property type="entry name" value="Hemerythrin-like"/>
    <property type="match status" value="1"/>
</dbReference>
<evidence type="ECO:0000256" key="2">
    <source>
        <dbReference type="ARBA" id="ARBA00022723"/>
    </source>
</evidence>
<keyword evidence="2" id="KW-0479">Metal-binding</keyword>
<dbReference type="SUPFAM" id="SSF47188">
    <property type="entry name" value="Hemerythrin-like"/>
    <property type="match status" value="1"/>
</dbReference>
<evidence type="ECO:0000256" key="3">
    <source>
        <dbReference type="ARBA" id="ARBA00023004"/>
    </source>
</evidence>
<accession>A0ABN6IPU3</accession>
<dbReference type="Pfam" id="PF01814">
    <property type="entry name" value="Hemerythrin"/>
    <property type="match status" value="1"/>
</dbReference>
<dbReference type="InterPro" id="IPR035938">
    <property type="entry name" value="Hemerythrin-like_sf"/>
</dbReference>
<organism evidence="5 6">
    <name type="scientific">Clostridium gelidum</name>
    <dbReference type="NCBI Taxonomy" id="704125"/>
    <lineage>
        <taxon>Bacteria</taxon>
        <taxon>Bacillati</taxon>
        <taxon>Bacillota</taxon>
        <taxon>Clostridia</taxon>
        <taxon>Eubacteriales</taxon>
        <taxon>Clostridiaceae</taxon>
        <taxon>Clostridium</taxon>
    </lineage>
</organism>